<organism evidence="1">
    <name type="scientific">marine sediment metagenome</name>
    <dbReference type="NCBI Taxonomy" id="412755"/>
    <lineage>
        <taxon>unclassified sequences</taxon>
        <taxon>metagenomes</taxon>
        <taxon>ecological metagenomes</taxon>
    </lineage>
</organism>
<dbReference type="AlphaFoldDB" id="X1VGQ4"/>
<evidence type="ECO:0008006" key="2">
    <source>
        <dbReference type="Google" id="ProtNLM"/>
    </source>
</evidence>
<dbReference type="Gene3D" id="3.40.50.10540">
    <property type="entry name" value="Crotonobetainyl-coa:carnitine coa-transferase, domain 1"/>
    <property type="match status" value="1"/>
</dbReference>
<gene>
    <name evidence="1" type="ORF">S12H4_41410</name>
</gene>
<name>X1VGQ4_9ZZZZ</name>
<dbReference type="InterPro" id="IPR023606">
    <property type="entry name" value="CoA-Trfase_III_dom_1_sf"/>
</dbReference>
<proteinExistence type="predicted"/>
<dbReference type="EMBL" id="BARW01025234">
    <property type="protein sequence ID" value="GAJ06360.1"/>
    <property type="molecule type" value="Genomic_DNA"/>
</dbReference>
<feature type="non-terminal residue" evidence="1">
    <location>
        <position position="1"/>
    </location>
</feature>
<dbReference type="SUPFAM" id="SSF89796">
    <property type="entry name" value="CoA-transferase family III (CaiB/BaiF)"/>
    <property type="match status" value="1"/>
</dbReference>
<accession>X1VGQ4</accession>
<protein>
    <recommendedName>
        <fullName evidence="2">Formyl-CoA transferase</fullName>
    </recommendedName>
</protein>
<evidence type="ECO:0000313" key="1">
    <source>
        <dbReference type="EMBL" id="GAJ06360.1"/>
    </source>
</evidence>
<sequence length="36" mass="4124">TIRSFAPKSGQNTEEILKSLNYSEESIQNLKEKKVI</sequence>
<reference evidence="1" key="1">
    <citation type="journal article" date="2014" name="Front. Microbiol.">
        <title>High frequency of phylogenetically diverse reductive dehalogenase-homologous genes in deep subseafloor sedimentary metagenomes.</title>
        <authorList>
            <person name="Kawai M."/>
            <person name="Futagami T."/>
            <person name="Toyoda A."/>
            <person name="Takaki Y."/>
            <person name="Nishi S."/>
            <person name="Hori S."/>
            <person name="Arai W."/>
            <person name="Tsubouchi T."/>
            <person name="Morono Y."/>
            <person name="Uchiyama I."/>
            <person name="Ito T."/>
            <person name="Fujiyama A."/>
            <person name="Inagaki F."/>
            <person name="Takami H."/>
        </authorList>
    </citation>
    <scope>NUCLEOTIDE SEQUENCE</scope>
    <source>
        <strain evidence="1">Expedition CK06-06</strain>
    </source>
</reference>
<comment type="caution">
    <text evidence="1">The sequence shown here is derived from an EMBL/GenBank/DDBJ whole genome shotgun (WGS) entry which is preliminary data.</text>
</comment>